<proteinExistence type="predicted"/>
<feature type="transmembrane region" description="Helical" evidence="1">
    <location>
        <begin position="12"/>
        <end position="32"/>
    </location>
</feature>
<protein>
    <submittedName>
        <fullName evidence="2">Uncharacterized protein</fullName>
    </submittedName>
</protein>
<keyword evidence="3" id="KW-1185">Reference proteome</keyword>
<comment type="caution">
    <text evidence="2">The sequence shown here is derived from an EMBL/GenBank/DDBJ whole genome shotgun (WGS) entry which is preliminary data.</text>
</comment>
<evidence type="ECO:0000256" key="1">
    <source>
        <dbReference type="SAM" id="Phobius"/>
    </source>
</evidence>
<accession>A0A4Y2A5K7</accession>
<dbReference type="EMBL" id="BGPR01155271">
    <property type="protein sequence ID" value="GBL74655.1"/>
    <property type="molecule type" value="Genomic_DNA"/>
</dbReference>
<dbReference type="Proteomes" id="UP000499080">
    <property type="component" value="Unassembled WGS sequence"/>
</dbReference>
<reference evidence="2 3" key="1">
    <citation type="journal article" date="2019" name="Sci. Rep.">
        <title>Orb-weaving spider Araneus ventricosus genome elucidates the spidroin gene catalogue.</title>
        <authorList>
            <person name="Kono N."/>
            <person name="Nakamura H."/>
            <person name="Ohtoshi R."/>
            <person name="Moran D.A.P."/>
            <person name="Shinohara A."/>
            <person name="Yoshida Y."/>
            <person name="Fujiwara M."/>
            <person name="Mori M."/>
            <person name="Tomita M."/>
            <person name="Arakawa K."/>
        </authorList>
    </citation>
    <scope>NUCLEOTIDE SEQUENCE [LARGE SCALE GENOMIC DNA]</scope>
</reference>
<keyword evidence="1" id="KW-0812">Transmembrane</keyword>
<evidence type="ECO:0000313" key="3">
    <source>
        <dbReference type="Proteomes" id="UP000499080"/>
    </source>
</evidence>
<sequence>MEEVLVDENTATVGYGVLILQLMGQLAVVGLASEGFPGFPPSETQMGSAFLESPFGSHPAPIYWYLASPSAALNTF</sequence>
<gene>
    <name evidence="2" type="ORF">AVEN_137410_1</name>
</gene>
<dbReference type="AlphaFoldDB" id="A0A4Y2A5K7"/>
<name>A0A4Y2A5K7_ARAVE</name>
<keyword evidence="1" id="KW-0472">Membrane</keyword>
<evidence type="ECO:0000313" key="2">
    <source>
        <dbReference type="EMBL" id="GBL74655.1"/>
    </source>
</evidence>
<organism evidence="2 3">
    <name type="scientific">Araneus ventricosus</name>
    <name type="common">Orbweaver spider</name>
    <name type="synonym">Epeira ventricosa</name>
    <dbReference type="NCBI Taxonomy" id="182803"/>
    <lineage>
        <taxon>Eukaryota</taxon>
        <taxon>Metazoa</taxon>
        <taxon>Ecdysozoa</taxon>
        <taxon>Arthropoda</taxon>
        <taxon>Chelicerata</taxon>
        <taxon>Arachnida</taxon>
        <taxon>Araneae</taxon>
        <taxon>Araneomorphae</taxon>
        <taxon>Entelegynae</taxon>
        <taxon>Araneoidea</taxon>
        <taxon>Araneidae</taxon>
        <taxon>Araneus</taxon>
    </lineage>
</organism>
<keyword evidence="1" id="KW-1133">Transmembrane helix</keyword>